<accession>A0AA86QK25</accession>
<comment type="caution">
    <text evidence="1">The sequence shown here is derived from an EMBL/GenBank/DDBJ whole genome shotgun (WGS) entry which is preliminary data.</text>
</comment>
<name>A0AA86QK25_9EUKA</name>
<dbReference type="EMBL" id="CAXDID020000094">
    <property type="protein sequence ID" value="CAL6023740.1"/>
    <property type="molecule type" value="Genomic_DNA"/>
</dbReference>
<evidence type="ECO:0000313" key="2">
    <source>
        <dbReference type="EMBL" id="CAL6023740.1"/>
    </source>
</evidence>
<dbReference type="Proteomes" id="UP001642409">
    <property type="component" value="Unassembled WGS sequence"/>
</dbReference>
<gene>
    <name evidence="2" type="ORF">HINF_LOCUS29279</name>
    <name evidence="1" type="ORF">HINF_LOCUS42174</name>
</gene>
<proteinExistence type="predicted"/>
<keyword evidence="3" id="KW-1185">Reference proteome</keyword>
<evidence type="ECO:0000313" key="3">
    <source>
        <dbReference type="Proteomes" id="UP001642409"/>
    </source>
</evidence>
<reference evidence="2 3" key="2">
    <citation type="submission" date="2024-07" db="EMBL/GenBank/DDBJ databases">
        <authorList>
            <person name="Akdeniz Z."/>
        </authorList>
    </citation>
    <scope>NUCLEOTIDE SEQUENCE [LARGE SCALE GENOMIC DNA]</scope>
</reference>
<organism evidence="1">
    <name type="scientific">Hexamita inflata</name>
    <dbReference type="NCBI Taxonomy" id="28002"/>
    <lineage>
        <taxon>Eukaryota</taxon>
        <taxon>Metamonada</taxon>
        <taxon>Diplomonadida</taxon>
        <taxon>Hexamitidae</taxon>
        <taxon>Hexamitinae</taxon>
        <taxon>Hexamita</taxon>
    </lineage>
</organism>
<dbReference type="EMBL" id="CATOUU010000849">
    <property type="protein sequence ID" value="CAI9954529.1"/>
    <property type="molecule type" value="Genomic_DNA"/>
</dbReference>
<protein>
    <submittedName>
        <fullName evidence="1">Uncharacterized protein</fullName>
    </submittedName>
</protein>
<reference evidence="1" key="1">
    <citation type="submission" date="2023-06" db="EMBL/GenBank/DDBJ databases">
        <authorList>
            <person name="Kurt Z."/>
        </authorList>
    </citation>
    <scope>NUCLEOTIDE SEQUENCE</scope>
</reference>
<evidence type="ECO:0000313" key="1">
    <source>
        <dbReference type="EMBL" id="CAI9954529.1"/>
    </source>
</evidence>
<sequence>MMCILSLCMQYKNVWSNDQFSNTAVSNRDRSFSINRKQVGCLLSEFNLDGICVSSCNIQKPFISVDLLICSSSCSAPTDKILVISPNEIRCLQSCPQYYFEVAQLTYSNYTQCVSNLSIQNIDDYCSWFISSRIWNPNKICNINSQVQLSKWTNYQSNTSGNNINMGVVNVLKLAQNNNIFTILNVSSQLKQAHFIISHTIDMAVTQNALFQQIFVSLFDQVQGSVQNVNVSGRIDIINLNPSVTTNIVISRMFGNVLVPLNLRSGNQSLFQNVSSNIQYYINGNLITQDNQTISGLIGASIRYINSFEEAKTEVELGDNPSLYEMNVATLSGTLSTMVSSKYLYLTQITVTNRSDISQQIPIYTKFDPQVQKNAFTDYYLNAYLRIEEQKHQITNLTKYMFGAQYTVINDILLQNIRFVVFTSETKAVLLKDNSFIKICENSLLLDTVSLTCILRSSCQGYILNATCLRQCPLDHWFVVIGIEKLCYLQCPIHLNYYNTTNLNGVVDPRTSQCLYCSGIARENDCQLECQTQNLFLFSQGCFASCPTGTINVGSNICQSPSSLNQCSNNYISLFDYSSNQYYDICSDQVPSYMYVNNSSIRTVLWMCAGKATINNICDTTNVSKCTVRSGLSAIPVENQSDNSLLCQLSCISGLLNNSNACVNSCPDLYYEQLFTGSCLQCFTNDYDGGQFWSRATRACVSSCNYINLTSSVKACEIPTDLTNCPIKSELAQITQFQCITTECPTNLFIQNDYCRKSCYIPKGLFVQNDNKTCLSTCAPGQYIIVLYPMNVFCIDICPENHIPISQSVYSVIPYEQCMPVYGCEYYLILQAKVCSTLNCVETSGYYEIDGAGNKICNPCNGSVGGTSMKYKIGFICISTPCSFYLNMNSLSCSTTSCAETSGFYQVDGSGNKICNPCNGTVKYKTGLVCSQTPCAFYINITQFTCSNASCAETSGFYEIDEAGNKICNPCDGSQGGSSMKYKNGKVCISTPCIFYINYNNNECSIESCQETSGNYYTNINKNKICFLGCPLGYKVYNGNCYQFCPVNAQFLQINGTECDTSCNGLNIYQVGDQKNCVSACDPQYYLRQVELGYQICVNCSIDKIALRINGQCILKSNCVYFNVDLPVCESGLSDNCQKIIAIDEYIFQCRQNCTGYFEYQNQCYQKCPNNTLIDVTATLCITFCQFYRLITIFGISQAQCQSDVCLDYKYIDQHYHSIVEGCFLICPTSMLQTRSKSCVKDCKIFDVYPNPNYCETPGTPLCYNYRLISDSSNLYICTTCTLSEFINGFECSPNCDGLFVLIQNKSICSQTCGSYPKGYTEEIFNSIVVNVCQSLCPDEIPNYDTLTLLGTQRCFASYCGPNGKFLETNLKCVSMCASGNYFINQSSSNKFQCLNLNQSCDKFYINEGMKEQQGERLLFFSLRKMSQRNYLISLLVIICIDNIQCFHLHI</sequence>